<evidence type="ECO:0000313" key="2">
    <source>
        <dbReference type="Proteomes" id="UP000789366"/>
    </source>
</evidence>
<dbReference type="EMBL" id="CAJVPW010010002">
    <property type="protein sequence ID" value="CAG8611396.1"/>
    <property type="molecule type" value="Genomic_DNA"/>
</dbReference>
<proteinExistence type="predicted"/>
<evidence type="ECO:0000313" key="1">
    <source>
        <dbReference type="EMBL" id="CAG8611396.1"/>
    </source>
</evidence>
<gene>
    <name evidence="1" type="ORF">SPELUC_LOCUS7512</name>
</gene>
<feature type="non-terminal residue" evidence="1">
    <location>
        <position position="219"/>
    </location>
</feature>
<sequence>MATLYGNDTDTDSIIPWRSMTQETAITSSTSISSIEETDEIKKYRYFWWKTGNIHPKARWEEATLPYVLKTGVTLDEYIEQTDKHNVHALWEWENGTVRVIELPSSYHEDCIGTIIRKLGVVFDAVSNTPFDVIFSGATTTKTRGGCKEADGSLRPVGKPQVPRGGSDGRNKPWPNLVIEVAYAETEAHLKDKIENYWILPNRVHDAIAIKLNYTSDDT</sequence>
<reference evidence="1" key="1">
    <citation type="submission" date="2021-06" db="EMBL/GenBank/DDBJ databases">
        <authorList>
            <person name="Kallberg Y."/>
            <person name="Tangrot J."/>
            <person name="Rosling A."/>
        </authorList>
    </citation>
    <scope>NUCLEOTIDE SEQUENCE</scope>
    <source>
        <strain evidence="1">28 12/20/2015</strain>
    </source>
</reference>
<dbReference type="Proteomes" id="UP000789366">
    <property type="component" value="Unassembled WGS sequence"/>
</dbReference>
<protein>
    <submittedName>
        <fullName evidence="1">16011_t:CDS:1</fullName>
    </submittedName>
</protein>
<name>A0ACA9MUU8_9GLOM</name>
<keyword evidence="2" id="KW-1185">Reference proteome</keyword>
<comment type="caution">
    <text evidence="1">The sequence shown here is derived from an EMBL/GenBank/DDBJ whole genome shotgun (WGS) entry which is preliminary data.</text>
</comment>
<organism evidence="1 2">
    <name type="scientific">Cetraspora pellucida</name>
    <dbReference type="NCBI Taxonomy" id="1433469"/>
    <lineage>
        <taxon>Eukaryota</taxon>
        <taxon>Fungi</taxon>
        <taxon>Fungi incertae sedis</taxon>
        <taxon>Mucoromycota</taxon>
        <taxon>Glomeromycotina</taxon>
        <taxon>Glomeromycetes</taxon>
        <taxon>Diversisporales</taxon>
        <taxon>Gigasporaceae</taxon>
        <taxon>Cetraspora</taxon>
    </lineage>
</organism>
<accession>A0ACA9MUU8</accession>